<keyword evidence="6" id="KW-0472">Membrane</keyword>
<evidence type="ECO:0000313" key="10">
    <source>
        <dbReference type="Proteomes" id="UP000185478"/>
    </source>
</evidence>
<proteinExistence type="predicted"/>
<name>A0A1L7CGW5_9CORY</name>
<dbReference type="GO" id="GO:0005886">
    <property type="term" value="C:plasma membrane"/>
    <property type="evidence" value="ECO:0007669"/>
    <property type="project" value="TreeGrafter"/>
</dbReference>
<evidence type="ECO:0000256" key="2">
    <source>
        <dbReference type="ARBA" id="ARBA00022475"/>
    </source>
</evidence>
<keyword evidence="2" id="KW-1003">Cell membrane</keyword>
<comment type="subcellular location">
    <subcellularLocation>
        <location evidence="1">Membrane</location>
    </subcellularLocation>
</comment>
<dbReference type="KEGG" id="caqu:CAQU_08415"/>
<accession>A0A1L7CGW5</accession>
<sequence length="228" mass="24529">MRAFFSSMSTAKKFATSAVAVVVVLGVLVACLVSFPILTVKNITVEGNENTTYEEVLQASGLTEGQNLLTADVAQASRRVHDLPWISKVRVERQAPSTINIEVHERTPLLFAHRADGDHLIDDQGVPFVIAPPPAGAVEVLGTVEDDPETLQVAAKVVRSLAPEVRAQISAIDIASPDRITLLAPEDRSVYWGSSDEAEAKAKVTGTVLTQPGKHWNVSDPFLVTVKD</sequence>
<feature type="domain" description="POTRA" evidence="8">
    <location>
        <begin position="38"/>
        <end position="106"/>
    </location>
</feature>
<dbReference type="OrthoDB" id="9790760at2"/>
<keyword evidence="3" id="KW-0132">Cell division</keyword>
<dbReference type="PROSITE" id="PS51779">
    <property type="entry name" value="POTRA"/>
    <property type="match status" value="1"/>
</dbReference>
<keyword evidence="4" id="KW-0812">Transmembrane</keyword>
<keyword evidence="7" id="KW-0131">Cell cycle</keyword>
<dbReference type="STRING" id="1431546.CAQU_08415"/>
<evidence type="ECO:0000256" key="3">
    <source>
        <dbReference type="ARBA" id="ARBA00022618"/>
    </source>
</evidence>
<dbReference type="AlphaFoldDB" id="A0A1L7CGW5"/>
<dbReference type="InterPro" id="IPR005548">
    <property type="entry name" value="Cell_div_FtsQ/DivIB_C"/>
</dbReference>
<evidence type="ECO:0000256" key="4">
    <source>
        <dbReference type="ARBA" id="ARBA00022692"/>
    </source>
</evidence>
<dbReference type="InterPro" id="IPR050487">
    <property type="entry name" value="FtsQ_DivIB"/>
</dbReference>
<dbReference type="Proteomes" id="UP000185478">
    <property type="component" value="Chromosome"/>
</dbReference>
<reference evidence="9 10" key="1">
    <citation type="submission" date="2014-08" db="EMBL/GenBank/DDBJ databases">
        <title>Complete genome sequence of Corynebacterium aquilae S-613T(T) (=DSM 44791(T)), isolated from the choana of a healthy golden eagle.</title>
        <authorList>
            <person name="Ruckert C."/>
            <person name="Albersmeier A."/>
            <person name="Winkler A."/>
            <person name="Kalinowski J."/>
        </authorList>
    </citation>
    <scope>NUCLEOTIDE SEQUENCE [LARGE SCALE GENOMIC DNA]</scope>
    <source>
        <strain evidence="9 10">S-613</strain>
    </source>
</reference>
<evidence type="ECO:0000256" key="7">
    <source>
        <dbReference type="ARBA" id="ARBA00023306"/>
    </source>
</evidence>
<evidence type="ECO:0000256" key="1">
    <source>
        <dbReference type="ARBA" id="ARBA00004370"/>
    </source>
</evidence>
<dbReference type="RefSeq" id="WP_075726810.1">
    <property type="nucleotide sequence ID" value="NZ_CP009245.1"/>
</dbReference>
<organism evidence="9 10">
    <name type="scientific">Corynebacterium aquilae DSM 44791</name>
    <dbReference type="NCBI Taxonomy" id="1431546"/>
    <lineage>
        <taxon>Bacteria</taxon>
        <taxon>Bacillati</taxon>
        <taxon>Actinomycetota</taxon>
        <taxon>Actinomycetes</taxon>
        <taxon>Mycobacteriales</taxon>
        <taxon>Corynebacteriaceae</taxon>
        <taxon>Corynebacterium</taxon>
    </lineage>
</organism>
<evidence type="ECO:0000259" key="8">
    <source>
        <dbReference type="PROSITE" id="PS51779"/>
    </source>
</evidence>
<dbReference type="PANTHER" id="PTHR37820:SF1">
    <property type="entry name" value="CELL DIVISION PROTEIN FTSQ"/>
    <property type="match status" value="1"/>
</dbReference>
<evidence type="ECO:0000256" key="6">
    <source>
        <dbReference type="ARBA" id="ARBA00023136"/>
    </source>
</evidence>
<dbReference type="GO" id="GO:0051301">
    <property type="term" value="P:cell division"/>
    <property type="evidence" value="ECO:0007669"/>
    <property type="project" value="UniProtKB-KW"/>
</dbReference>
<dbReference type="PROSITE" id="PS51257">
    <property type="entry name" value="PROKAR_LIPOPROTEIN"/>
    <property type="match status" value="1"/>
</dbReference>
<dbReference type="InterPro" id="IPR034746">
    <property type="entry name" value="POTRA"/>
</dbReference>
<dbReference type="Pfam" id="PF03799">
    <property type="entry name" value="FtsQ_DivIB_C"/>
    <property type="match status" value="1"/>
</dbReference>
<dbReference type="Gene3D" id="3.10.20.310">
    <property type="entry name" value="membrane protein fhac"/>
    <property type="match status" value="1"/>
</dbReference>
<dbReference type="InterPro" id="IPR013685">
    <property type="entry name" value="POTRA_FtsQ_type"/>
</dbReference>
<evidence type="ECO:0000313" key="9">
    <source>
        <dbReference type="EMBL" id="APT85087.1"/>
    </source>
</evidence>
<keyword evidence="5" id="KW-1133">Transmembrane helix</keyword>
<gene>
    <name evidence="9" type="ORF">CAQU_08415</name>
</gene>
<dbReference type="EMBL" id="CP009245">
    <property type="protein sequence ID" value="APT85087.1"/>
    <property type="molecule type" value="Genomic_DNA"/>
</dbReference>
<protein>
    <recommendedName>
        <fullName evidence="8">POTRA domain-containing protein</fullName>
    </recommendedName>
</protein>
<dbReference type="PANTHER" id="PTHR37820">
    <property type="entry name" value="CELL DIVISION PROTEIN DIVIB"/>
    <property type="match status" value="1"/>
</dbReference>
<evidence type="ECO:0000256" key="5">
    <source>
        <dbReference type="ARBA" id="ARBA00022989"/>
    </source>
</evidence>
<keyword evidence="10" id="KW-1185">Reference proteome</keyword>
<dbReference type="Pfam" id="PF08478">
    <property type="entry name" value="POTRA_1"/>
    <property type="match status" value="1"/>
</dbReference>